<proteinExistence type="predicted"/>
<name>E4KQE4_9LACT</name>
<gene>
    <name evidence="1" type="ORF">HMPREF9257_1745</name>
</gene>
<sequence length="133" mass="15283">MSRAQLLTHTINLNHLSPAPVGHCQLLLLIEVAQSHIATDIRTGFPQLMLADRRRLLEYVEDIYLTRTSQIKIDLSSLLSFIEEIKQELPSFVNQLEGIKLQSLSFDFFLDLYDDQASQLTDGEKFDQNHKNI</sequence>
<organism evidence="1 2">
    <name type="scientific">Eremococcus coleocola ACS-139-V-Col8</name>
    <dbReference type="NCBI Taxonomy" id="908337"/>
    <lineage>
        <taxon>Bacteria</taxon>
        <taxon>Bacillati</taxon>
        <taxon>Bacillota</taxon>
        <taxon>Bacilli</taxon>
        <taxon>Lactobacillales</taxon>
        <taxon>Aerococcaceae</taxon>
        <taxon>Eremococcus</taxon>
    </lineage>
</organism>
<dbReference type="AlphaFoldDB" id="E4KQE4"/>
<comment type="caution">
    <text evidence="1">The sequence shown here is derived from an EMBL/GenBank/DDBJ whole genome shotgun (WGS) entry which is preliminary data.</text>
</comment>
<dbReference type="STRING" id="908337.HMPREF9257_1745"/>
<keyword evidence="2" id="KW-1185">Reference proteome</keyword>
<evidence type="ECO:0000313" key="2">
    <source>
        <dbReference type="Proteomes" id="UP000005990"/>
    </source>
</evidence>
<dbReference type="OrthoDB" id="9988263at2"/>
<dbReference type="Proteomes" id="UP000005990">
    <property type="component" value="Unassembled WGS sequence"/>
</dbReference>
<dbReference type="RefSeq" id="WP_006418670.1">
    <property type="nucleotide sequence ID" value="NZ_AENN01000016.1"/>
</dbReference>
<reference evidence="1 2" key="1">
    <citation type="submission" date="2010-10" db="EMBL/GenBank/DDBJ databases">
        <authorList>
            <person name="Durkin A.S."/>
            <person name="Madupu R."/>
            <person name="Torralba M."/>
            <person name="Gillis M."/>
            <person name="Methe B."/>
            <person name="Sutton G."/>
            <person name="Nelson K.E."/>
        </authorList>
    </citation>
    <scope>NUCLEOTIDE SEQUENCE [LARGE SCALE GENOMIC DNA]</scope>
    <source>
        <strain evidence="1 2">ACS-139-V-Col8</strain>
    </source>
</reference>
<evidence type="ECO:0000313" key="1">
    <source>
        <dbReference type="EMBL" id="EFR30884.1"/>
    </source>
</evidence>
<accession>E4KQE4</accession>
<dbReference type="EMBL" id="AENN01000016">
    <property type="protein sequence ID" value="EFR30884.1"/>
    <property type="molecule type" value="Genomic_DNA"/>
</dbReference>
<protein>
    <submittedName>
        <fullName evidence="1">Uncharacterized protein</fullName>
    </submittedName>
</protein>